<name>A0AC34RSB3_9BILA</name>
<reference evidence="2" key="1">
    <citation type="submission" date="2022-11" db="UniProtKB">
        <authorList>
            <consortium name="WormBaseParasite"/>
        </authorList>
    </citation>
    <scope>IDENTIFICATION</scope>
</reference>
<dbReference type="Proteomes" id="UP000887576">
    <property type="component" value="Unplaced"/>
</dbReference>
<dbReference type="WBParaSite" id="JU765_v2.g9491.t1">
    <property type="protein sequence ID" value="JU765_v2.g9491.t1"/>
    <property type="gene ID" value="JU765_v2.g9491"/>
</dbReference>
<organism evidence="1 2">
    <name type="scientific">Panagrolaimus sp. JU765</name>
    <dbReference type="NCBI Taxonomy" id="591449"/>
    <lineage>
        <taxon>Eukaryota</taxon>
        <taxon>Metazoa</taxon>
        <taxon>Ecdysozoa</taxon>
        <taxon>Nematoda</taxon>
        <taxon>Chromadorea</taxon>
        <taxon>Rhabditida</taxon>
        <taxon>Tylenchina</taxon>
        <taxon>Panagrolaimomorpha</taxon>
        <taxon>Panagrolaimoidea</taxon>
        <taxon>Panagrolaimidae</taxon>
        <taxon>Panagrolaimus</taxon>
    </lineage>
</organism>
<protein>
    <submittedName>
        <fullName evidence="2">Uncharacterized protein</fullName>
    </submittedName>
</protein>
<evidence type="ECO:0000313" key="2">
    <source>
        <dbReference type="WBParaSite" id="JU765_v2.g9491.t1"/>
    </source>
</evidence>
<sequence length="138" mass="15660">MIESSARQGNTLIAIFGSSQEPSAMVVESAACELQMPFISLISKPNAKMQNYRKRLDGFLPDLSIDLWHRKVDVGNVVSNLIDQQKNSQVLVVYNGPEDLFSLQNYLKNCYKPFGQRKTYFRVYANNGDNRPLIKEAL</sequence>
<proteinExistence type="predicted"/>
<accession>A0AC34RSB3</accession>
<evidence type="ECO:0000313" key="1">
    <source>
        <dbReference type="Proteomes" id="UP000887576"/>
    </source>
</evidence>